<evidence type="ECO:0000313" key="7">
    <source>
        <dbReference type="EMBL" id="KAH3665202.1"/>
    </source>
</evidence>
<evidence type="ECO:0000256" key="3">
    <source>
        <dbReference type="ARBA" id="ARBA00022989"/>
    </source>
</evidence>
<dbReference type="GO" id="GO:0000329">
    <property type="term" value="C:fungal-type vacuole membrane"/>
    <property type="evidence" value="ECO:0007669"/>
    <property type="project" value="EnsemblFungi"/>
</dbReference>
<comment type="catalytic activity">
    <reaction evidence="6">
        <text>L-histidine(out) + L-arginine(in) = L-histidine(in) + L-arginine(out)</text>
        <dbReference type="Rhea" id="RHEA:71063"/>
        <dbReference type="ChEBI" id="CHEBI:32682"/>
        <dbReference type="ChEBI" id="CHEBI:57595"/>
    </reaction>
</comment>
<gene>
    <name evidence="7" type="ORF">OGATHE_004017</name>
</gene>
<evidence type="ECO:0000256" key="5">
    <source>
        <dbReference type="ARBA" id="ARBA00038039"/>
    </source>
</evidence>
<comment type="similarity">
    <text evidence="5">Belongs to the laat-1 family.</text>
</comment>
<reference evidence="7" key="1">
    <citation type="journal article" date="2021" name="Open Biol.">
        <title>Shared evolutionary footprints suggest mitochondrial oxidative damage underlies multiple complex I losses in fungi.</title>
        <authorList>
            <person name="Schikora-Tamarit M.A."/>
            <person name="Marcet-Houben M."/>
            <person name="Nosek J."/>
            <person name="Gabaldon T."/>
        </authorList>
    </citation>
    <scope>NUCLEOTIDE SEQUENCE</scope>
    <source>
        <strain evidence="7">NCAIM Y.01608</strain>
    </source>
</reference>
<dbReference type="RefSeq" id="XP_018210160.1">
    <property type="nucleotide sequence ID" value="XM_018356322.1"/>
</dbReference>
<reference evidence="7" key="2">
    <citation type="submission" date="2021-01" db="EMBL/GenBank/DDBJ databases">
        <authorList>
            <person name="Schikora-Tamarit M.A."/>
        </authorList>
    </citation>
    <scope>NUCLEOTIDE SEQUENCE</scope>
    <source>
        <strain evidence="7">NCAIM Y.01608</strain>
    </source>
</reference>
<keyword evidence="8" id="KW-1185">Reference proteome</keyword>
<dbReference type="Gene3D" id="1.20.1280.290">
    <property type="match status" value="2"/>
</dbReference>
<dbReference type="Pfam" id="PF04193">
    <property type="entry name" value="PQ-loop"/>
    <property type="match status" value="2"/>
</dbReference>
<keyword evidence="4" id="KW-0472">Membrane</keyword>
<dbReference type="FunFam" id="1.20.1280.290:FF:000009">
    <property type="entry name" value="PQ loop repeat family protein"/>
    <property type="match status" value="1"/>
</dbReference>
<sequence length="275" mass="30761">MDLASFSLLAGAETPSQLRTQLSGIAGSISLACWLVLLLPQLIEQWRLKSAEGISPLFLLFWTLGDILNLAGALWAGLLPQVILLAAWFAVADAFTLAFYYYYTYVYPKRRQPERTPLLTDTPRRKSSTIEDIVLQPQNHSVLVRYVLPLLAVFVAGIIGYLCSSPAKKQPDIELAIGPQICGYLSAALYLSARLPQIYQNYTKKSCRGLSLLFFMLSTLGNVTYGLQILFYRSDWDYVVLNSSWLLGSLGTIAEDLVIFAQFYMYKNSETAVLE</sequence>
<dbReference type="EMBL" id="JAEUBD010001178">
    <property type="protein sequence ID" value="KAH3665202.1"/>
    <property type="molecule type" value="Genomic_DNA"/>
</dbReference>
<keyword evidence="3" id="KW-1133">Transmembrane helix</keyword>
<organism evidence="7 8">
    <name type="scientific">Ogataea polymorpha</name>
    <dbReference type="NCBI Taxonomy" id="460523"/>
    <lineage>
        <taxon>Eukaryota</taxon>
        <taxon>Fungi</taxon>
        <taxon>Dikarya</taxon>
        <taxon>Ascomycota</taxon>
        <taxon>Saccharomycotina</taxon>
        <taxon>Pichiomycetes</taxon>
        <taxon>Pichiales</taxon>
        <taxon>Pichiaceae</taxon>
        <taxon>Ogataea</taxon>
    </lineage>
</organism>
<evidence type="ECO:0000256" key="1">
    <source>
        <dbReference type="ARBA" id="ARBA00004141"/>
    </source>
</evidence>
<evidence type="ECO:0000256" key="6">
    <source>
        <dbReference type="ARBA" id="ARBA00050768"/>
    </source>
</evidence>
<dbReference type="PANTHER" id="PTHR16201:SF44">
    <property type="entry name" value="SEVEN TRANSMEMBRANE PROTEIN 1"/>
    <property type="match status" value="1"/>
</dbReference>
<keyword evidence="2" id="KW-0812">Transmembrane</keyword>
<dbReference type="Proteomes" id="UP000788993">
    <property type="component" value="Unassembled WGS sequence"/>
</dbReference>
<name>A0A1B7SFF1_9ASCO</name>
<dbReference type="InterPro" id="IPR051415">
    <property type="entry name" value="LAAT-1"/>
</dbReference>
<comment type="caution">
    <text evidence="7">The sequence shown here is derived from an EMBL/GenBank/DDBJ whole genome shotgun (WGS) entry which is preliminary data.</text>
</comment>
<dbReference type="GO" id="GO:0015174">
    <property type="term" value="F:basic amino acid transmembrane transporter activity"/>
    <property type="evidence" value="ECO:0007669"/>
    <property type="project" value="EnsemblFungi"/>
</dbReference>
<dbReference type="FunFam" id="1.20.1280.290:FF:000012">
    <property type="entry name" value="Vacuolar membrane PQ loop repeat protein"/>
    <property type="match status" value="1"/>
</dbReference>
<evidence type="ECO:0000256" key="4">
    <source>
        <dbReference type="ARBA" id="ARBA00023136"/>
    </source>
</evidence>
<proteinExistence type="inferred from homology"/>
<dbReference type="PANTHER" id="PTHR16201">
    <property type="entry name" value="SEVEN TRANSMEMBRANE PROTEIN 1-RELATED"/>
    <property type="match status" value="1"/>
</dbReference>
<dbReference type="SMART" id="SM00679">
    <property type="entry name" value="CTNS"/>
    <property type="match status" value="2"/>
</dbReference>
<dbReference type="AlphaFoldDB" id="A0A1B7SFF1"/>
<dbReference type="InterPro" id="IPR006603">
    <property type="entry name" value="PQ-loop_rpt"/>
</dbReference>
<dbReference type="GO" id="GO:0034486">
    <property type="term" value="P:vacuolar transmembrane transport"/>
    <property type="evidence" value="ECO:0007669"/>
    <property type="project" value="EnsemblFungi"/>
</dbReference>
<protein>
    <submittedName>
        <fullName evidence="7">Uncharacterized protein</fullName>
    </submittedName>
</protein>
<accession>A0A1B7SFF1</accession>
<evidence type="ECO:0000256" key="2">
    <source>
        <dbReference type="ARBA" id="ARBA00022692"/>
    </source>
</evidence>
<evidence type="ECO:0000313" key="8">
    <source>
        <dbReference type="Proteomes" id="UP000788993"/>
    </source>
</evidence>
<comment type="subcellular location">
    <subcellularLocation>
        <location evidence="1">Membrane</location>
        <topology evidence="1">Multi-pass membrane protein</topology>
    </subcellularLocation>
</comment>